<reference evidence="9" key="1">
    <citation type="journal article" date="2017" name="PLoS ONE">
        <title>The Agassiz's desert tortoise genome provides a resource for the conservation of a threatened species.</title>
        <authorList>
            <person name="Tollis M."/>
            <person name="DeNardo D.F."/>
            <person name="Cornelius J.A."/>
            <person name="Dolby G.A."/>
            <person name="Edwards T."/>
            <person name="Henen B.T."/>
            <person name="Karl A.E."/>
            <person name="Murphy R.W."/>
            <person name="Kusumi K."/>
        </authorList>
    </citation>
    <scope>NUCLEOTIDE SEQUENCE [LARGE SCALE GENOMIC DNA]</scope>
</reference>
<dbReference type="GO" id="GO:0051382">
    <property type="term" value="P:kinetochore assembly"/>
    <property type="evidence" value="ECO:0007669"/>
    <property type="project" value="InterPro"/>
</dbReference>
<evidence type="ECO:0000256" key="5">
    <source>
        <dbReference type="ARBA" id="ARBA00023242"/>
    </source>
</evidence>
<name>A0A452GRP3_9SAUR</name>
<dbReference type="GO" id="GO:0005654">
    <property type="term" value="C:nucleoplasm"/>
    <property type="evidence" value="ECO:0007669"/>
    <property type="project" value="TreeGrafter"/>
</dbReference>
<evidence type="ECO:0000256" key="7">
    <source>
        <dbReference type="ARBA" id="ARBA00038432"/>
    </source>
</evidence>
<dbReference type="InterPro" id="IPR052484">
    <property type="entry name" value="CENP-W/WIP1"/>
</dbReference>
<dbReference type="PANTHER" id="PTHR34832">
    <property type="entry name" value="CENTROMERE PROTEIN W"/>
    <property type="match status" value="1"/>
</dbReference>
<keyword evidence="3" id="KW-0158">Chromosome</keyword>
<reference evidence="8" key="2">
    <citation type="submission" date="2025-08" db="UniProtKB">
        <authorList>
            <consortium name="Ensembl"/>
        </authorList>
    </citation>
    <scope>IDENTIFICATION</scope>
</reference>
<dbReference type="GO" id="GO:0000776">
    <property type="term" value="C:kinetochore"/>
    <property type="evidence" value="ECO:0007669"/>
    <property type="project" value="UniProtKB-KW"/>
</dbReference>
<comment type="similarity">
    <text evidence="7">Belongs to the CENP-W/WIP1 family.</text>
</comment>
<evidence type="ECO:0000256" key="6">
    <source>
        <dbReference type="ARBA" id="ARBA00023328"/>
    </source>
</evidence>
<evidence type="ECO:0000256" key="4">
    <source>
        <dbReference type="ARBA" id="ARBA00022838"/>
    </source>
</evidence>
<keyword evidence="9" id="KW-1185">Reference proteome</keyword>
<keyword evidence="4" id="KW-0995">Kinetochore</keyword>
<dbReference type="InterPro" id="IPR028847">
    <property type="entry name" value="CENP-W"/>
</dbReference>
<evidence type="ECO:0000256" key="1">
    <source>
        <dbReference type="ARBA" id="ARBA00004123"/>
    </source>
</evidence>
<dbReference type="GO" id="GO:0000278">
    <property type="term" value="P:mitotic cell cycle"/>
    <property type="evidence" value="ECO:0007669"/>
    <property type="project" value="InterPro"/>
</dbReference>
<keyword evidence="5" id="KW-0539">Nucleus</keyword>
<dbReference type="SUPFAM" id="SSF47113">
    <property type="entry name" value="Histone-fold"/>
    <property type="match status" value="1"/>
</dbReference>
<comment type="subcellular location">
    <subcellularLocation>
        <location evidence="2">Chromosome</location>
        <location evidence="2">Centromere</location>
        <location evidence="2">Kinetochore</location>
    </subcellularLocation>
    <subcellularLocation>
        <location evidence="1">Nucleus</location>
    </subcellularLocation>
</comment>
<evidence type="ECO:0000256" key="2">
    <source>
        <dbReference type="ARBA" id="ARBA00004629"/>
    </source>
</evidence>
<dbReference type="Pfam" id="PF15510">
    <property type="entry name" value="CENP-W"/>
    <property type="match status" value="1"/>
</dbReference>
<proteinExistence type="inferred from homology"/>
<dbReference type="Gene3D" id="1.10.20.10">
    <property type="entry name" value="Histone, subunit A"/>
    <property type="match status" value="1"/>
</dbReference>
<reference evidence="8" key="3">
    <citation type="submission" date="2025-09" db="UniProtKB">
        <authorList>
            <consortium name="Ensembl"/>
        </authorList>
    </citation>
    <scope>IDENTIFICATION</scope>
</reference>
<accession>A0A452GRP3</accession>
<keyword evidence="6" id="KW-0137">Centromere</keyword>
<dbReference type="Proteomes" id="UP000291020">
    <property type="component" value="Unassembled WGS sequence"/>
</dbReference>
<sequence>GRMKRAAPRSTLRNLIKRHKPQLRLAANADLLVHLNFLLFLHRLAEEARANAFENKSKTIKSEHAMVAAKVILKKSRG</sequence>
<dbReference type="Ensembl" id="ENSGAGT00000005301.1">
    <property type="protein sequence ID" value="ENSGAGP00000004525.1"/>
    <property type="gene ID" value="ENSGAGG00000003741.1"/>
</dbReference>
<dbReference type="CDD" id="cd13732">
    <property type="entry name" value="HFD_CENP-W"/>
    <property type="match status" value="1"/>
</dbReference>
<dbReference type="GO" id="GO:0007059">
    <property type="term" value="P:chromosome segregation"/>
    <property type="evidence" value="ECO:0007669"/>
    <property type="project" value="TreeGrafter"/>
</dbReference>
<dbReference type="AlphaFoldDB" id="A0A452GRP3"/>
<evidence type="ECO:0000313" key="8">
    <source>
        <dbReference type="Ensembl" id="ENSGAGP00000004525.1"/>
    </source>
</evidence>
<evidence type="ECO:0000256" key="3">
    <source>
        <dbReference type="ARBA" id="ARBA00022454"/>
    </source>
</evidence>
<organism evidence="8 9">
    <name type="scientific">Gopherus agassizii</name>
    <name type="common">Agassiz's desert tortoise</name>
    <dbReference type="NCBI Taxonomy" id="38772"/>
    <lineage>
        <taxon>Eukaryota</taxon>
        <taxon>Metazoa</taxon>
        <taxon>Chordata</taxon>
        <taxon>Craniata</taxon>
        <taxon>Vertebrata</taxon>
        <taxon>Euteleostomi</taxon>
        <taxon>Archelosauria</taxon>
        <taxon>Testudinata</taxon>
        <taxon>Testudines</taxon>
        <taxon>Cryptodira</taxon>
        <taxon>Durocryptodira</taxon>
        <taxon>Testudinoidea</taxon>
        <taxon>Testudinidae</taxon>
        <taxon>Gopherus</taxon>
    </lineage>
</organism>
<protein>
    <submittedName>
        <fullName evidence="8">Uncharacterized protein</fullName>
    </submittedName>
</protein>
<dbReference type="PANTHER" id="PTHR34832:SF1">
    <property type="entry name" value="CENTROMERE PROTEIN W"/>
    <property type="match status" value="1"/>
</dbReference>
<evidence type="ECO:0000313" key="9">
    <source>
        <dbReference type="Proteomes" id="UP000291020"/>
    </source>
</evidence>
<dbReference type="GO" id="GO:0046982">
    <property type="term" value="F:protein heterodimerization activity"/>
    <property type="evidence" value="ECO:0007669"/>
    <property type="project" value="InterPro"/>
</dbReference>
<dbReference type="GO" id="GO:0003677">
    <property type="term" value="F:DNA binding"/>
    <property type="evidence" value="ECO:0007669"/>
    <property type="project" value="InterPro"/>
</dbReference>
<dbReference type="InterPro" id="IPR009072">
    <property type="entry name" value="Histone-fold"/>
</dbReference>
<dbReference type="STRING" id="38772.ENSGAGP00000004525"/>